<protein>
    <submittedName>
        <fullName evidence="1">Uncharacterized protein</fullName>
    </submittedName>
</protein>
<organism evidence="1 2">
    <name type="scientific">Trichonephila clavipes</name>
    <name type="common">Golden silk orbweaver</name>
    <name type="synonym">Nephila clavipes</name>
    <dbReference type="NCBI Taxonomy" id="2585209"/>
    <lineage>
        <taxon>Eukaryota</taxon>
        <taxon>Metazoa</taxon>
        <taxon>Ecdysozoa</taxon>
        <taxon>Arthropoda</taxon>
        <taxon>Chelicerata</taxon>
        <taxon>Arachnida</taxon>
        <taxon>Araneae</taxon>
        <taxon>Araneomorphae</taxon>
        <taxon>Entelegynae</taxon>
        <taxon>Araneoidea</taxon>
        <taxon>Nephilidae</taxon>
        <taxon>Trichonephila</taxon>
    </lineage>
</organism>
<sequence>MVKRYKWCLTTWITEIKPFDAISCVFPELFVMPRDNKMTLGCNAFGNSLDAVRMRRERALRFFVSNSSLIGFLFPHVEKNIK</sequence>
<reference evidence="1" key="1">
    <citation type="submission" date="2020-08" db="EMBL/GenBank/DDBJ databases">
        <title>Multicomponent nature underlies the extraordinary mechanical properties of spider dragline silk.</title>
        <authorList>
            <person name="Kono N."/>
            <person name="Nakamura H."/>
            <person name="Mori M."/>
            <person name="Yoshida Y."/>
            <person name="Ohtoshi R."/>
            <person name="Malay A.D."/>
            <person name="Moran D.A.P."/>
            <person name="Tomita M."/>
            <person name="Numata K."/>
            <person name="Arakawa K."/>
        </authorList>
    </citation>
    <scope>NUCLEOTIDE SEQUENCE</scope>
</reference>
<evidence type="ECO:0000313" key="2">
    <source>
        <dbReference type="Proteomes" id="UP000887159"/>
    </source>
</evidence>
<dbReference type="AlphaFoldDB" id="A0A8X6S159"/>
<accession>A0A8X6S159</accession>
<name>A0A8X6S159_TRICX</name>
<proteinExistence type="predicted"/>
<dbReference type="Proteomes" id="UP000887159">
    <property type="component" value="Unassembled WGS sequence"/>
</dbReference>
<keyword evidence="2" id="KW-1185">Reference proteome</keyword>
<comment type="caution">
    <text evidence="1">The sequence shown here is derived from an EMBL/GenBank/DDBJ whole genome shotgun (WGS) entry which is preliminary data.</text>
</comment>
<gene>
    <name evidence="1" type="ORF">TNCV_4402491</name>
</gene>
<dbReference type="EMBL" id="BMAU01021255">
    <property type="protein sequence ID" value="GFY05582.1"/>
    <property type="molecule type" value="Genomic_DNA"/>
</dbReference>
<evidence type="ECO:0000313" key="1">
    <source>
        <dbReference type="EMBL" id="GFY05582.1"/>
    </source>
</evidence>